<sequence>MNQLIVDTPRSIDHLPLPRTRRAPAPGRRCIAVGLIGPGRVGRVLLEQIRDARERLAQELGLEIVLRGTAASQVMYIDDGDHFAGARRQGPFATQLDAFAEHVRGDGKAHALLIDCTASSQVVDHYAAWLRSGIHIVTPNKHAGSGPMGRWADIGAAQAQGARFRQEATVGAGLPILHTMRDLLDTGDQLLAVDGMFSGTLAWLCNRFVRGTRFSELVREAHALGYTEPDPRDDLSGMDVARKLVILAREAGWRLSLEHVDVQSLIPAELTQATPAQFLQQLEALDAPMSELLERAHAEGKVLRYVASLRKEGRATVALQAMSTSHAFAHTQLTDNVVQFRTERYKENPLQVQGPGAGPEVTAGGIFADILRIAESLQATSAA</sequence>
<evidence type="ECO:0000256" key="8">
    <source>
        <dbReference type="ARBA" id="ARBA00022857"/>
    </source>
</evidence>
<evidence type="ECO:0000256" key="12">
    <source>
        <dbReference type="ARBA" id="ARBA00049031"/>
    </source>
</evidence>
<evidence type="ECO:0000313" key="18">
    <source>
        <dbReference type="Proteomes" id="UP000651010"/>
    </source>
</evidence>
<dbReference type="Pfam" id="PF00742">
    <property type="entry name" value="Homoserine_dh"/>
    <property type="match status" value="1"/>
</dbReference>
<evidence type="ECO:0000256" key="14">
    <source>
        <dbReference type="RuleBase" id="RU004171"/>
    </source>
</evidence>
<proteinExistence type="inferred from homology"/>
<comment type="pathway">
    <text evidence="3">Amino-acid biosynthesis; L-methionine biosynthesis via de novo pathway; L-homoserine from L-aspartate: step 3/3.</text>
</comment>
<feature type="domain" description="Aspartate/homoserine dehydrogenase NAD-binding" evidence="16">
    <location>
        <begin position="37"/>
        <end position="164"/>
    </location>
</feature>
<protein>
    <recommendedName>
        <fullName evidence="5 13">Homoserine dehydrogenase</fullName>
        <shortName evidence="13">HDH</shortName>
        <ecNumber evidence="5 13">1.1.1.3</ecNumber>
    </recommendedName>
</protein>
<evidence type="ECO:0000259" key="16">
    <source>
        <dbReference type="Pfam" id="PF03447"/>
    </source>
</evidence>
<comment type="pathway">
    <text evidence="2">Amino-acid biosynthesis; L-threonine biosynthesis; L-threonine from L-aspartate: step 3/5.</text>
</comment>
<reference evidence="17 18" key="1">
    <citation type="submission" date="2020-09" db="EMBL/GenBank/DDBJ databases">
        <title>Dyella sp. 7MK23 isolated from forest soil.</title>
        <authorList>
            <person name="Fu J."/>
        </authorList>
    </citation>
    <scope>NUCLEOTIDE SEQUENCE [LARGE SCALE GENOMIC DNA]</scope>
    <source>
        <strain evidence="17 18">7MK23</strain>
    </source>
</reference>
<dbReference type="EMBL" id="JACZZA010000011">
    <property type="protein sequence ID" value="MBE1162007.1"/>
    <property type="molecule type" value="Genomic_DNA"/>
</dbReference>
<evidence type="ECO:0000259" key="15">
    <source>
        <dbReference type="Pfam" id="PF00742"/>
    </source>
</evidence>
<evidence type="ECO:0000256" key="7">
    <source>
        <dbReference type="ARBA" id="ARBA00022697"/>
    </source>
</evidence>
<evidence type="ECO:0000313" key="17">
    <source>
        <dbReference type="EMBL" id="MBE1162007.1"/>
    </source>
</evidence>
<dbReference type="Gene3D" id="3.30.360.10">
    <property type="entry name" value="Dihydrodipicolinate Reductase, domain 2"/>
    <property type="match status" value="1"/>
</dbReference>
<name>A0ABR9GDA1_9GAMM</name>
<organism evidence="17 18">
    <name type="scientific">Dyella acidiphila</name>
    <dbReference type="NCBI Taxonomy" id="2775866"/>
    <lineage>
        <taxon>Bacteria</taxon>
        <taxon>Pseudomonadati</taxon>
        <taxon>Pseudomonadota</taxon>
        <taxon>Gammaproteobacteria</taxon>
        <taxon>Lysobacterales</taxon>
        <taxon>Rhodanobacteraceae</taxon>
        <taxon>Dyella</taxon>
    </lineage>
</organism>
<dbReference type="Gene3D" id="3.40.50.720">
    <property type="entry name" value="NAD(P)-binding Rossmann-like Domain"/>
    <property type="match status" value="1"/>
</dbReference>
<gene>
    <name evidence="17" type="ORF">IGX34_16610</name>
</gene>
<evidence type="ECO:0000256" key="2">
    <source>
        <dbReference type="ARBA" id="ARBA00005056"/>
    </source>
</evidence>
<evidence type="ECO:0000256" key="11">
    <source>
        <dbReference type="ARBA" id="ARBA00048841"/>
    </source>
</evidence>
<keyword evidence="18" id="KW-1185">Reference proteome</keyword>
<dbReference type="Pfam" id="PF03447">
    <property type="entry name" value="NAD_binding_3"/>
    <property type="match status" value="1"/>
</dbReference>
<evidence type="ECO:0000256" key="5">
    <source>
        <dbReference type="ARBA" id="ARBA00013213"/>
    </source>
</evidence>
<accession>A0ABR9GDA1</accession>
<comment type="similarity">
    <text evidence="4 13 14">Belongs to the homoserine dehydrogenase family.</text>
</comment>
<evidence type="ECO:0000256" key="6">
    <source>
        <dbReference type="ARBA" id="ARBA00022605"/>
    </source>
</evidence>
<keyword evidence="10 13" id="KW-0486">Methionine biosynthesis</keyword>
<evidence type="ECO:0000256" key="1">
    <source>
        <dbReference type="ARBA" id="ARBA00001920"/>
    </source>
</evidence>
<dbReference type="InterPro" id="IPR011147">
    <property type="entry name" value="Bifunc_Aspkin/hSer_DH"/>
</dbReference>
<dbReference type="RefSeq" id="WP_192556846.1">
    <property type="nucleotide sequence ID" value="NZ_JACZZA010000011.1"/>
</dbReference>
<dbReference type="InterPro" id="IPR022697">
    <property type="entry name" value="HDH_short"/>
</dbReference>
<evidence type="ECO:0000256" key="4">
    <source>
        <dbReference type="ARBA" id="ARBA00006753"/>
    </source>
</evidence>
<dbReference type="EC" id="1.1.1.3" evidence="5 13"/>
<feature type="domain" description="Homoserine dehydrogenase catalytic" evidence="15">
    <location>
        <begin position="175"/>
        <end position="371"/>
    </location>
</feature>
<dbReference type="InterPro" id="IPR019811">
    <property type="entry name" value="HDH_CS"/>
</dbReference>
<evidence type="ECO:0000256" key="13">
    <source>
        <dbReference type="PIRNR" id="PIRNR036497"/>
    </source>
</evidence>
<comment type="cofactor">
    <cofactor evidence="1">
        <name>a metal cation</name>
        <dbReference type="ChEBI" id="CHEBI:25213"/>
    </cofactor>
</comment>
<keyword evidence="6 13" id="KW-0028">Amino-acid biosynthesis</keyword>
<dbReference type="PANTHER" id="PTHR43070">
    <property type="match status" value="1"/>
</dbReference>
<dbReference type="InterPro" id="IPR036291">
    <property type="entry name" value="NAD(P)-bd_dom_sf"/>
</dbReference>
<dbReference type="InterPro" id="IPR001342">
    <property type="entry name" value="HDH_cat"/>
</dbReference>
<keyword evidence="9 13" id="KW-0560">Oxidoreductase</keyword>
<dbReference type="PANTHER" id="PTHR43070:SF5">
    <property type="entry name" value="HOMOSERINE DEHYDROGENASE"/>
    <property type="match status" value="1"/>
</dbReference>
<evidence type="ECO:0000256" key="10">
    <source>
        <dbReference type="ARBA" id="ARBA00023167"/>
    </source>
</evidence>
<dbReference type="PIRSF" id="PIRSF036497">
    <property type="entry name" value="HDH_short"/>
    <property type="match status" value="1"/>
</dbReference>
<dbReference type="Proteomes" id="UP000651010">
    <property type="component" value="Unassembled WGS sequence"/>
</dbReference>
<comment type="catalytic activity">
    <reaction evidence="12">
        <text>L-homoserine + NAD(+) = L-aspartate 4-semialdehyde + NADH + H(+)</text>
        <dbReference type="Rhea" id="RHEA:15757"/>
        <dbReference type="ChEBI" id="CHEBI:15378"/>
        <dbReference type="ChEBI" id="CHEBI:57476"/>
        <dbReference type="ChEBI" id="CHEBI:57540"/>
        <dbReference type="ChEBI" id="CHEBI:57945"/>
        <dbReference type="ChEBI" id="CHEBI:537519"/>
        <dbReference type="EC" id="1.1.1.3"/>
    </reaction>
    <physiologicalReaction direction="right-to-left" evidence="12">
        <dbReference type="Rhea" id="RHEA:15759"/>
    </physiologicalReaction>
</comment>
<keyword evidence="8 13" id="KW-0521">NADP</keyword>
<comment type="catalytic activity">
    <reaction evidence="11">
        <text>L-homoserine + NADP(+) = L-aspartate 4-semialdehyde + NADPH + H(+)</text>
        <dbReference type="Rhea" id="RHEA:15761"/>
        <dbReference type="ChEBI" id="CHEBI:15378"/>
        <dbReference type="ChEBI" id="CHEBI:57476"/>
        <dbReference type="ChEBI" id="CHEBI:57783"/>
        <dbReference type="ChEBI" id="CHEBI:58349"/>
        <dbReference type="ChEBI" id="CHEBI:537519"/>
        <dbReference type="EC" id="1.1.1.3"/>
    </reaction>
    <physiologicalReaction direction="right-to-left" evidence="11">
        <dbReference type="Rhea" id="RHEA:15763"/>
    </physiologicalReaction>
</comment>
<dbReference type="PROSITE" id="PS01042">
    <property type="entry name" value="HOMOSER_DHGENASE"/>
    <property type="match status" value="1"/>
</dbReference>
<dbReference type="SUPFAM" id="SSF51735">
    <property type="entry name" value="NAD(P)-binding Rossmann-fold domains"/>
    <property type="match status" value="1"/>
</dbReference>
<comment type="caution">
    <text evidence="17">The sequence shown here is derived from an EMBL/GenBank/DDBJ whole genome shotgun (WGS) entry which is preliminary data.</text>
</comment>
<dbReference type="InterPro" id="IPR005106">
    <property type="entry name" value="Asp/hSer_DH_NAD-bd"/>
</dbReference>
<evidence type="ECO:0000256" key="3">
    <source>
        <dbReference type="ARBA" id="ARBA00005062"/>
    </source>
</evidence>
<evidence type="ECO:0000256" key="9">
    <source>
        <dbReference type="ARBA" id="ARBA00023002"/>
    </source>
</evidence>
<dbReference type="SUPFAM" id="SSF55347">
    <property type="entry name" value="Glyceraldehyde-3-phosphate dehydrogenase-like, C-terminal domain"/>
    <property type="match status" value="1"/>
</dbReference>
<keyword evidence="7 13" id="KW-0791">Threonine biosynthesis</keyword>